<reference evidence="1 2" key="1">
    <citation type="journal article" date="2022" name="Hortic Res">
        <title>A haplotype resolved chromosomal level avocado genome allows analysis of novel avocado genes.</title>
        <authorList>
            <person name="Nath O."/>
            <person name="Fletcher S.J."/>
            <person name="Hayward A."/>
            <person name="Shaw L.M."/>
            <person name="Masouleh A.K."/>
            <person name="Furtado A."/>
            <person name="Henry R.J."/>
            <person name="Mitter N."/>
        </authorList>
    </citation>
    <scope>NUCLEOTIDE SEQUENCE [LARGE SCALE GENOMIC DNA]</scope>
    <source>
        <strain evidence="2">cv. Hass</strain>
    </source>
</reference>
<dbReference type="EMBL" id="CM056820">
    <property type="protein sequence ID" value="KAJ8616733.1"/>
    <property type="molecule type" value="Genomic_DNA"/>
</dbReference>
<evidence type="ECO:0000313" key="1">
    <source>
        <dbReference type="EMBL" id="KAJ8616733.1"/>
    </source>
</evidence>
<accession>A0ACC2K6I3</accession>
<comment type="caution">
    <text evidence="1">The sequence shown here is derived from an EMBL/GenBank/DDBJ whole genome shotgun (WGS) entry which is preliminary data.</text>
</comment>
<keyword evidence="2" id="KW-1185">Reference proteome</keyword>
<name>A0ACC2K6I3_PERAE</name>
<protein>
    <submittedName>
        <fullName evidence="1">Uncharacterized protein</fullName>
    </submittedName>
</protein>
<evidence type="ECO:0000313" key="2">
    <source>
        <dbReference type="Proteomes" id="UP001234297"/>
    </source>
</evidence>
<gene>
    <name evidence="1" type="ORF">MRB53_036105</name>
</gene>
<dbReference type="Proteomes" id="UP001234297">
    <property type="component" value="Chromosome 12"/>
</dbReference>
<organism evidence="1 2">
    <name type="scientific">Persea americana</name>
    <name type="common">Avocado</name>
    <dbReference type="NCBI Taxonomy" id="3435"/>
    <lineage>
        <taxon>Eukaryota</taxon>
        <taxon>Viridiplantae</taxon>
        <taxon>Streptophyta</taxon>
        <taxon>Embryophyta</taxon>
        <taxon>Tracheophyta</taxon>
        <taxon>Spermatophyta</taxon>
        <taxon>Magnoliopsida</taxon>
        <taxon>Magnoliidae</taxon>
        <taxon>Laurales</taxon>
        <taxon>Lauraceae</taxon>
        <taxon>Persea</taxon>
    </lineage>
</organism>
<sequence>MPVKDSITWNIMVGGYAGSGMMEDDRALFDRMRMEMKDLITMNAMVDGFAKEWVLDQGKWIHGYMDSNGVEMDAVLGTTIVDMYAKCGEIEMALYVFKGMEERDVGAWNSIISSLGVHGYGREALAVFFDMLESETETDEINFWLLDEVKELIEAMDVNSSVPMWGLYLVLVVGLVMLRLVNMQHNII</sequence>
<proteinExistence type="predicted"/>